<feature type="region of interest" description="Disordered" evidence="3">
    <location>
        <begin position="487"/>
        <end position="526"/>
    </location>
</feature>
<evidence type="ECO:0000256" key="3">
    <source>
        <dbReference type="SAM" id="MobiDB-lite"/>
    </source>
</evidence>
<dbReference type="InterPro" id="IPR006910">
    <property type="entry name" value="Rad21_Rec8_N"/>
</dbReference>
<comment type="subcellular location">
    <subcellularLocation>
        <location evidence="1">Nucleus</location>
    </subcellularLocation>
</comment>
<feature type="region of interest" description="Disordered" evidence="3">
    <location>
        <begin position="542"/>
        <end position="580"/>
    </location>
</feature>
<keyword evidence="6" id="KW-1185">Reference proteome</keyword>
<dbReference type="GO" id="GO:0003682">
    <property type="term" value="F:chromatin binding"/>
    <property type="evidence" value="ECO:0007669"/>
    <property type="project" value="TreeGrafter"/>
</dbReference>
<evidence type="ECO:0000256" key="2">
    <source>
        <dbReference type="ARBA" id="ARBA00023242"/>
    </source>
</evidence>
<organism evidence="5 6">
    <name type="scientific">Dactylonectria macrodidyma</name>
    <dbReference type="NCBI Taxonomy" id="307937"/>
    <lineage>
        <taxon>Eukaryota</taxon>
        <taxon>Fungi</taxon>
        <taxon>Dikarya</taxon>
        <taxon>Ascomycota</taxon>
        <taxon>Pezizomycotina</taxon>
        <taxon>Sordariomycetes</taxon>
        <taxon>Hypocreomycetidae</taxon>
        <taxon>Hypocreales</taxon>
        <taxon>Nectriaceae</taxon>
        <taxon>Dactylonectria</taxon>
    </lineage>
</organism>
<sequence length="680" mass="74475">MFYSHEILSSSQYGVSTIWLVATVGKNTHRKVTRKAIQDVNVPKACEKIIDPGAPLALRLQGNLLYGVSRVFAQQCHYVLSDAEKTQSDMVTFFRVMQTSELDPKAGKAKRHQITLQDDPGFDLASIFPKLDLFTSNKELVLLSSQNSTQSVSQMTPLSQRTLSSGGNPPFLPFDLPQSSHSGGSYRLPSDLGRNSPTAKLFNPLDSMPEYNPFGEEDLDPISGIGLNFDADGNLIEMLGPEPDLPFLPGKETHDLQMMKPDSQINKLQRGKGVDLLGGDSVIIMGEDELPDAEPFPKQPAKRPNTLSLTTESTLSEKVSAPLRRGRPRKQPQLVDEIDHISREEFRNWTTNYAARMDACLKKPRVANKAQARKNAIALLFDNGISNVGFFQDVSGFVHPLAQDFSGAALKARLQGRYPDEAEERGRVRSSSEAFEEEEVEKRKVRQKLNEDNEFGRGQIDDLGPLMLGDETAPELGLDAAPALEDHHSSSMIPWSRPQSAVPSSAIRGMGSAQKGHPAPSPLHARGSVVGSIERYSDLPGPAHGSDDYAQLHSQDSSLGNEGLDDYGGIANNQDTQGSTQGLDASSLEFYGYAADKALCEGRPHPRGDPDRRWVDFEKLADPTIHTKQIAALAFLHVLSLASKDVITVQQKGIANQQPFGTLLIGIKPEHDDVEMDELA</sequence>
<dbReference type="GO" id="GO:0007064">
    <property type="term" value="P:mitotic sister chromatid cohesion"/>
    <property type="evidence" value="ECO:0007669"/>
    <property type="project" value="TreeGrafter"/>
</dbReference>
<dbReference type="CDD" id="cd21789">
    <property type="entry name" value="Rad21_Rec8_M_SpRec8p-like"/>
    <property type="match status" value="1"/>
</dbReference>
<reference evidence="5" key="1">
    <citation type="journal article" date="2021" name="Nat. Commun.">
        <title>Genetic determinants of endophytism in the Arabidopsis root mycobiome.</title>
        <authorList>
            <person name="Mesny F."/>
            <person name="Miyauchi S."/>
            <person name="Thiergart T."/>
            <person name="Pickel B."/>
            <person name="Atanasova L."/>
            <person name="Karlsson M."/>
            <person name="Huettel B."/>
            <person name="Barry K.W."/>
            <person name="Haridas S."/>
            <person name="Chen C."/>
            <person name="Bauer D."/>
            <person name="Andreopoulos W."/>
            <person name="Pangilinan J."/>
            <person name="LaButti K."/>
            <person name="Riley R."/>
            <person name="Lipzen A."/>
            <person name="Clum A."/>
            <person name="Drula E."/>
            <person name="Henrissat B."/>
            <person name="Kohler A."/>
            <person name="Grigoriev I.V."/>
            <person name="Martin F.M."/>
            <person name="Hacquard S."/>
        </authorList>
    </citation>
    <scope>NUCLEOTIDE SEQUENCE</scope>
    <source>
        <strain evidence="5">MPI-CAGE-AT-0147</strain>
    </source>
</reference>
<feature type="compositionally biased region" description="Low complexity" evidence="3">
    <location>
        <begin position="306"/>
        <end position="317"/>
    </location>
</feature>
<feature type="region of interest" description="Disordered" evidence="3">
    <location>
        <begin position="291"/>
        <end position="333"/>
    </location>
</feature>
<dbReference type="EMBL" id="JAGMUV010000001">
    <property type="protein sequence ID" value="KAH7176648.1"/>
    <property type="molecule type" value="Genomic_DNA"/>
</dbReference>
<dbReference type="AlphaFoldDB" id="A0A9P9FW60"/>
<evidence type="ECO:0000313" key="5">
    <source>
        <dbReference type="EMBL" id="KAH7176648.1"/>
    </source>
</evidence>
<dbReference type="OrthoDB" id="5427633at2759"/>
<comment type="caution">
    <text evidence="5">The sequence shown here is derived from an EMBL/GenBank/DDBJ whole genome shotgun (WGS) entry which is preliminary data.</text>
</comment>
<feature type="compositionally biased region" description="Polar residues" evidence="3">
    <location>
        <begin position="490"/>
        <end position="503"/>
    </location>
</feature>
<dbReference type="PANTHER" id="PTHR12585">
    <property type="entry name" value="SCC1 / RAD21 FAMILY MEMBER"/>
    <property type="match status" value="1"/>
</dbReference>
<evidence type="ECO:0000256" key="1">
    <source>
        <dbReference type="ARBA" id="ARBA00004123"/>
    </source>
</evidence>
<keyword evidence="2" id="KW-0539">Nucleus</keyword>
<proteinExistence type="predicted"/>
<feature type="region of interest" description="Disordered" evidence="3">
    <location>
        <begin position="419"/>
        <end position="445"/>
    </location>
</feature>
<feature type="domain" description="Rad21/Rec8-like protein N-terminal" evidence="4">
    <location>
        <begin position="1"/>
        <end position="111"/>
    </location>
</feature>
<dbReference type="InterPro" id="IPR039781">
    <property type="entry name" value="Rad21/Rec8-like"/>
</dbReference>
<accession>A0A9P9FW60</accession>
<protein>
    <submittedName>
        <fullName evidence="5">Rec8 like protein-domain-containing protein</fullName>
    </submittedName>
</protein>
<dbReference type="Pfam" id="PF04825">
    <property type="entry name" value="Rad21_Rec8_N"/>
    <property type="match status" value="1"/>
</dbReference>
<dbReference type="GO" id="GO:0030892">
    <property type="term" value="C:mitotic cohesin complex"/>
    <property type="evidence" value="ECO:0007669"/>
    <property type="project" value="TreeGrafter"/>
</dbReference>
<feature type="compositionally biased region" description="Polar residues" evidence="3">
    <location>
        <begin position="571"/>
        <end position="580"/>
    </location>
</feature>
<dbReference type="GO" id="GO:0005634">
    <property type="term" value="C:nucleus"/>
    <property type="evidence" value="ECO:0007669"/>
    <property type="project" value="UniProtKB-SubCell"/>
</dbReference>
<evidence type="ECO:0000313" key="6">
    <source>
        <dbReference type="Proteomes" id="UP000738349"/>
    </source>
</evidence>
<gene>
    <name evidence="5" type="ORF">EDB81DRAFT_850504</name>
</gene>
<evidence type="ECO:0000259" key="4">
    <source>
        <dbReference type="Pfam" id="PF04825"/>
    </source>
</evidence>
<name>A0A9P9FW60_9HYPO</name>
<dbReference type="Proteomes" id="UP000738349">
    <property type="component" value="Unassembled WGS sequence"/>
</dbReference>
<dbReference type="PANTHER" id="PTHR12585:SF70">
    <property type="entry name" value="RAD21_REC8 N TERMINAL DOMAIN PROTEIN (AFU_ORTHOLOGUE AFUA_6G02900)"/>
    <property type="match status" value="1"/>
</dbReference>